<organism evidence="4 5">
    <name type="scientific">Sphaerobolus stellatus (strain SS14)</name>
    <dbReference type="NCBI Taxonomy" id="990650"/>
    <lineage>
        <taxon>Eukaryota</taxon>
        <taxon>Fungi</taxon>
        <taxon>Dikarya</taxon>
        <taxon>Basidiomycota</taxon>
        <taxon>Agaricomycotina</taxon>
        <taxon>Agaricomycetes</taxon>
        <taxon>Phallomycetidae</taxon>
        <taxon>Geastrales</taxon>
        <taxon>Sphaerobolaceae</taxon>
        <taxon>Sphaerobolus</taxon>
    </lineage>
</organism>
<evidence type="ECO:0000256" key="1">
    <source>
        <dbReference type="SAM" id="MobiDB-lite"/>
    </source>
</evidence>
<dbReference type="OrthoDB" id="62798at2759"/>
<feature type="region of interest" description="Disordered" evidence="1">
    <location>
        <begin position="346"/>
        <end position="373"/>
    </location>
</feature>
<dbReference type="AlphaFoldDB" id="A0A0C9VS55"/>
<keyword evidence="5" id="KW-1185">Reference proteome</keyword>
<dbReference type="PANTHER" id="PTHR11200:SF286">
    <property type="entry name" value="5-PHOSPHATASE, PUTATIVE (AFU_ORTHOLOGUE AFUA_5G07600)-RELATED"/>
    <property type="match status" value="1"/>
</dbReference>
<feature type="compositionally biased region" description="Low complexity" evidence="1">
    <location>
        <begin position="348"/>
        <end position="363"/>
    </location>
</feature>
<dbReference type="GO" id="GO:0046856">
    <property type="term" value="P:phosphatidylinositol dephosphorylation"/>
    <property type="evidence" value="ECO:0007669"/>
    <property type="project" value="InterPro"/>
</dbReference>
<evidence type="ECO:0000259" key="3">
    <source>
        <dbReference type="SMART" id="SM00128"/>
    </source>
</evidence>
<evidence type="ECO:0000313" key="5">
    <source>
        <dbReference type="Proteomes" id="UP000054279"/>
    </source>
</evidence>
<keyword evidence="2" id="KW-0812">Transmembrane</keyword>
<dbReference type="GO" id="GO:0004439">
    <property type="term" value="F:phosphatidylinositol-4,5-bisphosphate 5-phosphatase activity"/>
    <property type="evidence" value="ECO:0007669"/>
    <property type="project" value="TreeGrafter"/>
</dbReference>
<dbReference type="SUPFAM" id="SSF56219">
    <property type="entry name" value="DNase I-like"/>
    <property type="match status" value="1"/>
</dbReference>
<keyword evidence="2" id="KW-1133">Transmembrane helix</keyword>
<dbReference type="Pfam" id="PF22669">
    <property type="entry name" value="Exo_endo_phos2"/>
    <property type="match status" value="1"/>
</dbReference>
<keyword evidence="2" id="KW-0472">Membrane</keyword>
<dbReference type="PANTHER" id="PTHR11200">
    <property type="entry name" value="INOSITOL 5-PHOSPHATASE"/>
    <property type="match status" value="1"/>
</dbReference>
<reference evidence="4 5" key="1">
    <citation type="submission" date="2014-06" db="EMBL/GenBank/DDBJ databases">
        <title>Evolutionary Origins and Diversification of the Mycorrhizal Mutualists.</title>
        <authorList>
            <consortium name="DOE Joint Genome Institute"/>
            <consortium name="Mycorrhizal Genomics Consortium"/>
            <person name="Kohler A."/>
            <person name="Kuo A."/>
            <person name="Nagy L.G."/>
            <person name="Floudas D."/>
            <person name="Copeland A."/>
            <person name="Barry K.W."/>
            <person name="Cichocki N."/>
            <person name="Veneault-Fourrey C."/>
            <person name="LaButti K."/>
            <person name="Lindquist E.A."/>
            <person name="Lipzen A."/>
            <person name="Lundell T."/>
            <person name="Morin E."/>
            <person name="Murat C."/>
            <person name="Riley R."/>
            <person name="Ohm R."/>
            <person name="Sun H."/>
            <person name="Tunlid A."/>
            <person name="Henrissat B."/>
            <person name="Grigoriev I.V."/>
            <person name="Hibbett D.S."/>
            <person name="Martin F."/>
        </authorList>
    </citation>
    <scope>NUCLEOTIDE SEQUENCE [LARGE SCALE GENOMIC DNA]</scope>
    <source>
        <strain evidence="4 5">SS14</strain>
    </source>
</reference>
<dbReference type="HOGENOM" id="CLU_025224_0_0_1"/>
<dbReference type="EMBL" id="KN837138">
    <property type="protein sequence ID" value="KIJ41245.1"/>
    <property type="molecule type" value="Genomic_DNA"/>
</dbReference>
<dbReference type="Proteomes" id="UP000054279">
    <property type="component" value="Unassembled WGS sequence"/>
</dbReference>
<evidence type="ECO:0000256" key="2">
    <source>
        <dbReference type="SAM" id="Phobius"/>
    </source>
</evidence>
<dbReference type="SMART" id="SM00128">
    <property type="entry name" value="IPPc"/>
    <property type="match status" value="1"/>
</dbReference>
<evidence type="ECO:0000313" key="4">
    <source>
        <dbReference type="EMBL" id="KIJ41245.1"/>
    </source>
</evidence>
<dbReference type="InterPro" id="IPR036691">
    <property type="entry name" value="Endo/exonu/phosph_ase_sf"/>
</dbReference>
<sequence length="435" mass="48429">MSSTTNLKGIVVQVASYNTNLQGNLGLPQDLVDWLNPTLTVSNFLTRAPNGPDIVAVGFQELLPLHLGFSGLSRSVIKSRDNLIRSQIEEHAPNKESYNLVAHEVLVGVALLVYARDNGVGRRICDVQTSWTGCGPAWMGNKGAVGVRFRVRGEDGSAGEVFTFVNAHLTAHAPKLKQRINDWNHIARTLLFPSLHEKGQPTTMYSTSHLFFSGDLNFRLDVPASHPLRAHPDYIARLNAYLDTEEGRKELKEHDQLLIERGKNTVFQGLSEAEFWRFKCTYKFKLNSVDQYSTKRIPSWTDRILYATYTDTPDSSKIVPLLYTSIPSYTTSDHKPIVALLAIPPPTESESSPSPSLPPSTSSKAIPYLRNTPDYRPDPRANLKRYVGKGLGRIIGFIWFVFVLLGLGNAAIGISNVVLGMGAWSWWRKSNIELV</sequence>
<proteinExistence type="predicted"/>
<accession>A0A0C9VS55</accession>
<feature type="domain" description="Inositol polyphosphate-related phosphatase" evidence="3">
    <location>
        <begin position="8"/>
        <end position="349"/>
    </location>
</feature>
<dbReference type="InterPro" id="IPR046985">
    <property type="entry name" value="IP5"/>
</dbReference>
<name>A0A0C9VS55_SPHS4</name>
<feature type="transmembrane region" description="Helical" evidence="2">
    <location>
        <begin position="394"/>
        <end position="427"/>
    </location>
</feature>
<dbReference type="InterPro" id="IPR000300">
    <property type="entry name" value="IPPc"/>
</dbReference>
<protein>
    <recommendedName>
        <fullName evidence="3">Inositol polyphosphate-related phosphatase domain-containing protein</fullName>
    </recommendedName>
</protein>
<gene>
    <name evidence="4" type="ORF">M422DRAFT_209364</name>
</gene>
<dbReference type="Gene3D" id="3.60.10.10">
    <property type="entry name" value="Endonuclease/exonuclease/phosphatase"/>
    <property type="match status" value="1"/>
</dbReference>